<protein>
    <recommendedName>
        <fullName evidence="12 13">DNA primase</fullName>
        <ecNumber evidence="12">2.7.7.101</ecNumber>
    </recommendedName>
</protein>
<keyword evidence="10 12" id="KW-0238">DNA-binding</keyword>
<dbReference type="GO" id="GO:0005737">
    <property type="term" value="C:cytoplasm"/>
    <property type="evidence" value="ECO:0007669"/>
    <property type="project" value="TreeGrafter"/>
</dbReference>
<sequence length="643" mass="73129">MIDRPTVDRIMNAANIVEVISDFVSLRKAGTSYKGLCPFHDDRTPSFSVSPVKGVYKCFSCGAAGNVVKFIMEHEQMTYPEALKWLANKYHIEVHERELTKEEKQQENERESMFLVNEWAARYFENILHNDVDGMAVGMQYFRSRGFRDDIIRKFQLGFCLSGRHAFADAALKAGFQRNFLIKTGLCFERENGELVDRFNGRVMFPWIGVSGKVTAFGGRLLDARTKGVTQKYVNSPDSVIYHKERELYGIFQAKKAIAKYDLVYMVEGYTDVVSMHQCGIENVVANSGTALSVHQIRLLHRFTSNIVLLYDGDAAGQHAALRGTDMLLSEGMNVKVLLLPDGKDPDEFARSHSAEDFRKYIEDNQTDFIVFKINILLNGVTDPVKRSEAVSSIVRSVSVIKDPILRDTYIRECANRTGVSERTLMEQMNRNIYSDREQQTREQQQQRAAIIQQQTDGQTAVPAPQVPEVEQMLMQVIVRDGEKVIFRDVKDEESGQLYSLTVAQYIAFDLGSDNLGFSDPLYARMLQEAVEHSGEENFKAEEYFMQHPDIHVASAAVKLGVDRFQLSESLQVKETEKTLCDRVVHLIADFRLDYVSSHLKELNARLTQVKDAGEMKEIMEEIMKIQTLRNKLAKKLGSDILV</sequence>
<dbReference type="InterPro" id="IPR030846">
    <property type="entry name" value="DnaG_bac"/>
</dbReference>
<gene>
    <name evidence="16" type="primary">dnaG_1</name>
    <name evidence="12" type="synonym">dnaG</name>
    <name evidence="16" type="ORF">NCTC13067_00360</name>
</gene>
<dbReference type="Pfam" id="PF10410">
    <property type="entry name" value="DnaB_bind"/>
    <property type="match status" value="1"/>
</dbReference>
<dbReference type="CDD" id="cd03364">
    <property type="entry name" value="TOPRIM_DnaG_primases"/>
    <property type="match status" value="1"/>
</dbReference>
<dbReference type="Gene3D" id="3.90.980.10">
    <property type="entry name" value="DNA primase, catalytic core, N-terminal domain"/>
    <property type="match status" value="1"/>
</dbReference>
<dbReference type="GO" id="GO:0003677">
    <property type="term" value="F:DNA binding"/>
    <property type="evidence" value="ECO:0007669"/>
    <property type="project" value="UniProtKB-KW"/>
</dbReference>
<comment type="catalytic activity">
    <reaction evidence="12">
        <text>ssDNA + n NTP = ssDNA/pppN(pN)n-1 hybrid + (n-1) diphosphate.</text>
        <dbReference type="EC" id="2.7.7.101"/>
    </reaction>
</comment>
<comment type="subunit">
    <text evidence="12">Monomer. Interacts with DnaB.</text>
</comment>
<dbReference type="EMBL" id="UGTM01000001">
    <property type="protein sequence ID" value="SUB86712.1"/>
    <property type="molecule type" value="Genomic_DNA"/>
</dbReference>
<dbReference type="EC" id="2.7.7.101" evidence="12"/>
<comment type="cofactor">
    <cofactor evidence="12 13 14">
        <name>Zn(2+)</name>
        <dbReference type="ChEBI" id="CHEBI:29105"/>
    </cofactor>
    <text evidence="12 13 14">Binds 1 zinc ion per monomer.</text>
</comment>
<dbReference type="HAMAP" id="MF_00974">
    <property type="entry name" value="DNA_primase_DnaG"/>
    <property type="match status" value="1"/>
</dbReference>
<dbReference type="GO" id="GO:1990077">
    <property type="term" value="C:primosome complex"/>
    <property type="evidence" value="ECO:0007669"/>
    <property type="project" value="UniProtKB-KW"/>
</dbReference>
<keyword evidence="6 12" id="KW-0479">Metal-binding</keyword>
<dbReference type="SUPFAM" id="SSF56731">
    <property type="entry name" value="DNA primase core"/>
    <property type="match status" value="1"/>
</dbReference>
<organism evidence="16 17">
    <name type="scientific">Prevotella denticola</name>
    <dbReference type="NCBI Taxonomy" id="28129"/>
    <lineage>
        <taxon>Bacteria</taxon>
        <taxon>Pseudomonadati</taxon>
        <taxon>Bacteroidota</taxon>
        <taxon>Bacteroidia</taxon>
        <taxon>Bacteroidales</taxon>
        <taxon>Prevotellaceae</taxon>
        <taxon>Prevotella</taxon>
    </lineage>
</organism>
<comment type="function">
    <text evidence="12 13">RNA polymerase that catalyzes the synthesis of short RNA molecules used as primers for DNA polymerase during DNA replication.</text>
</comment>
<feature type="domain" description="Toprim" evidence="15">
    <location>
        <begin position="262"/>
        <end position="343"/>
    </location>
</feature>
<dbReference type="GO" id="GO:0006269">
    <property type="term" value="P:DNA replication, synthesis of primer"/>
    <property type="evidence" value="ECO:0007669"/>
    <property type="project" value="UniProtKB-UniRule"/>
</dbReference>
<dbReference type="SUPFAM" id="SSF57783">
    <property type="entry name" value="Zinc beta-ribbon"/>
    <property type="match status" value="1"/>
</dbReference>
<dbReference type="PANTHER" id="PTHR30313">
    <property type="entry name" value="DNA PRIMASE"/>
    <property type="match status" value="1"/>
</dbReference>
<evidence type="ECO:0000256" key="13">
    <source>
        <dbReference type="PIRNR" id="PIRNR002811"/>
    </source>
</evidence>
<evidence type="ECO:0000256" key="12">
    <source>
        <dbReference type="HAMAP-Rule" id="MF_00974"/>
    </source>
</evidence>
<dbReference type="InterPro" id="IPR013264">
    <property type="entry name" value="DNAG_N"/>
</dbReference>
<keyword evidence="8 12" id="KW-0862">Zinc</keyword>
<evidence type="ECO:0000259" key="15">
    <source>
        <dbReference type="PROSITE" id="PS50880"/>
    </source>
</evidence>
<evidence type="ECO:0000313" key="17">
    <source>
        <dbReference type="Proteomes" id="UP000255469"/>
    </source>
</evidence>
<evidence type="ECO:0000256" key="5">
    <source>
        <dbReference type="ARBA" id="ARBA00022705"/>
    </source>
</evidence>
<keyword evidence="7 12" id="KW-0863">Zinc-finger</keyword>
<keyword evidence="1 12" id="KW-0240">DNA-directed RNA polymerase</keyword>
<keyword evidence="3 12" id="KW-0808">Transferase</keyword>
<evidence type="ECO:0000256" key="8">
    <source>
        <dbReference type="ARBA" id="ARBA00022833"/>
    </source>
</evidence>
<dbReference type="RefSeq" id="WP_029216482.1">
    <property type="nucleotide sequence ID" value="NZ_CAUVPN010000034.1"/>
</dbReference>
<evidence type="ECO:0000256" key="9">
    <source>
        <dbReference type="ARBA" id="ARBA00022842"/>
    </source>
</evidence>
<dbReference type="Gene3D" id="3.90.580.10">
    <property type="entry name" value="Zinc finger, CHC2-type domain"/>
    <property type="match status" value="1"/>
</dbReference>
<dbReference type="InterPro" id="IPR006295">
    <property type="entry name" value="DNA_primase_DnaG"/>
</dbReference>
<dbReference type="Pfam" id="PF01807">
    <property type="entry name" value="Zn_ribbon_DnaG"/>
    <property type="match status" value="1"/>
</dbReference>
<dbReference type="NCBIfam" id="TIGR01391">
    <property type="entry name" value="dnaG"/>
    <property type="match status" value="1"/>
</dbReference>
<dbReference type="InterPro" id="IPR006171">
    <property type="entry name" value="TOPRIM_dom"/>
</dbReference>
<dbReference type="GO" id="GO:0003899">
    <property type="term" value="F:DNA-directed RNA polymerase activity"/>
    <property type="evidence" value="ECO:0007669"/>
    <property type="project" value="UniProtKB-UniRule"/>
</dbReference>
<keyword evidence="2 12" id="KW-0639">Primosome</keyword>
<feature type="zinc finger region" description="CHC2-type" evidence="12 14">
    <location>
        <begin position="37"/>
        <end position="61"/>
    </location>
</feature>
<dbReference type="SMART" id="SM00493">
    <property type="entry name" value="TOPRIM"/>
    <property type="match status" value="1"/>
</dbReference>
<dbReference type="GO" id="GO:0008270">
    <property type="term" value="F:zinc ion binding"/>
    <property type="evidence" value="ECO:0007669"/>
    <property type="project" value="UniProtKB-UniRule"/>
</dbReference>
<dbReference type="InterPro" id="IPR019475">
    <property type="entry name" value="DNA_primase_DnaB-bd"/>
</dbReference>
<dbReference type="PIRSF" id="PIRSF002811">
    <property type="entry name" value="DnaG"/>
    <property type="match status" value="1"/>
</dbReference>
<evidence type="ECO:0000256" key="7">
    <source>
        <dbReference type="ARBA" id="ARBA00022771"/>
    </source>
</evidence>
<dbReference type="FunFam" id="3.40.1360.10:FF:000002">
    <property type="entry name" value="DNA primase"/>
    <property type="match status" value="1"/>
</dbReference>
<keyword evidence="5 12" id="KW-0235">DNA replication</keyword>
<name>A0A379E336_9BACT</name>
<evidence type="ECO:0000256" key="10">
    <source>
        <dbReference type="ARBA" id="ARBA00023125"/>
    </source>
</evidence>
<dbReference type="InterPro" id="IPR037068">
    <property type="entry name" value="DNA_primase_core_N_sf"/>
</dbReference>
<evidence type="ECO:0000313" key="16">
    <source>
        <dbReference type="EMBL" id="SUB86712.1"/>
    </source>
</evidence>
<dbReference type="InterPro" id="IPR050219">
    <property type="entry name" value="DnaG_primase"/>
</dbReference>
<dbReference type="Proteomes" id="UP000255469">
    <property type="component" value="Unassembled WGS sequence"/>
</dbReference>
<dbReference type="FunFam" id="3.90.580.10:FF:000001">
    <property type="entry name" value="DNA primase"/>
    <property type="match status" value="1"/>
</dbReference>
<dbReference type="InterPro" id="IPR036977">
    <property type="entry name" value="DNA_primase_Znf_CHC2"/>
</dbReference>
<evidence type="ECO:0000256" key="14">
    <source>
        <dbReference type="PIRSR" id="PIRSR002811-1"/>
    </source>
</evidence>
<dbReference type="InterPro" id="IPR002694">
    <property type="entry name" value="Znf_CHC2"/>
</dbReference>
<evidence type="ECO:0000256" key="11">
    <source>
        <dbReference type="ARBA" id="ARBA00023163"/>
    </source>
</evidence>
<evidence type="ECO:0000256" key="3">
    <source>
        <dbReference type="ARBA" id="ARBA00022679"/>
    </source>
</evidence>
<dbReference type="Pfam" id="PF13155">
    <property type="entry name" value="Toprim_2"/>
    <property type="match status" value="1"/>
</dbReference>
<evidence type="ECO:0000256" key="1">
    <source>
        <dbReference type="ARBA" id="ARBA00022478"/>
    </source>
</evidence>
<evidence type="ECO:0000256" key="4">
    <source>
        <dbReference type="ARBA" id="ARBA00022695"/>
    </source>
</evidence>
<dbReference type="SMART" id="SM00400">
    <property type="entry name" value="ZnF_CHCC"/>
    <property type="match status" value="1"/>
</dbReference>
<dbReference type="PANTHER" id="PTHR30313:SF2">
    <property type="entry name" value="DNA PRIMASE"/>
    <property type="match status" value="1"/>
</dbReference>
<dbReference type="PROSITE" id="PS50880">
    <property type="entry name" value="TOPRIM"/>
    <property type="match status" value="1"/>
</dbReference>
<dbReference type="Gene3D" id="3.40.1360.10">
    <property type="match status" value="1"/>
</dbReference>
<comment type="domain">
    <text evidence="12">Contains an N-terminal zinc-binding domain, a central core domain that contains the primase activity, and a C-terminal DnaB-binding domain.</text>
</comment>
<reference evidence="16 17" key="1">
    <citation type="submission" date="2018-06" db="EMBL/GenBank/DDBJ databases">
        <authorList>
            <consortium name="Pathogen Informatics"/>
            <person name="Doyle S."/>
        </authorList>
    </citation>
    <scope>NUCLEOTIDE SEQUENCE [LARGE SCALE GENOMIC DNA]</scope>
    <source>
        <strain evidence="16 17">NCTC13067</strain>
    </source>
</reference>
<evidence type="ECO:0000256" key="2">
    <source>
        <dbReference type="ARBA" id="ARBA00022515"/>
    </source>
</evidence>
<evidence type="ECO:0000256" key="6">
    <source>
        <dbReference type="ARBA" id="ARBA00022723"/>
    </source>
</evidence>
<accession>A0A379E336</accession>
<dbReference type="GO" id="GO:0000428">
    <property type="term" value="C:DNA-directed RNA polymerase complex"/>
    <property type="evidence" value="ECO:0007669"/>
    <property type="project" value="UniProtKB-KW"/>
</dbReference>
<proteinExistence type="inferred from homology"/>
<dbReference type="AlphaFoldDB" id="A0A379E336"/>
<keyword evidence="9" id="KW-0460">Magnesium</keyword>
<comment type="similarity">
    <text evidence="12 13">Belongs to the DnaG primase family.</text>
</comment>
<dbReference type="InterPro" id="IPR034151">
    <property type="entry name" value="TOPRIM_DnaG_bac"/>
</dbReference>
<dbReference type="Pfam" id="PF08275">
    <property type="entry name" value="DNAG_N"/>
    <property type="match status" value="1"/>
</dbReference>
<keyword evidence="4 12" id="KW-0548">Nucleotidyltransferase</keyword>
<keyword evidence="11 12" id="KW-0804">Transcription</keyword>